<evidence type="ECO:0000313" key="1">
    <source>
        <dbReference type="EMBL" id="SFN47237.1"/>
    </source>
</evidence>
<dbReference type="AlphaFoldDB" id="A0A1I4ZAL0"/>
<evidence type="ECO:0000313" key="2">
    <source>
        <dbReference type="Proteomes" id="UP000198599"/>
    </source>
</evidence>
<name>A0A1I4ZAL0_9RHOB</name>
<proteinExistence type="predicted"/>
<dbReference type="Proteomes" id="UP000198599">
    <property type="component" value="Unassembled WGS sequence"/>
</dbReference>
<dbReference type="STRING" id="1005928.SAMN04487859_10366"/>
<dbReference type="CDD" id="cd16441">
    <property type="entry name" value="beta_Kdo_transferase_KpsS"/>
    <property type="match status" value="1"/>
</dbReference>
<reference evidence="2" key="1">
    <citation type="submission" date="2016-10" db="EMBL/GenBank/DDBJ databases">
        <authorList>
            <person name="Varghese N."/>
            <person name="Submissions S."/>
        </authorList>
    </citation>
    <scope>NUCLEOTIDE SEQUENCE [LARGE SCALE GENOMIC DNA]</scope>
    <source>
        <strain evidence="2">DSM 28463</strain>
    </source>
</reference>
<protein>
    <submittedName>
        <fullName evidence="1">Capsular polysaccharide export protein</fullName>
    </submittedName>
</protein>
<gene>
    <name evidence="1" type="ORF">SAMN04487859_10366</name>
</gene>
<dbReference type="Pfam" id="PF05159">
    <property type="entry name" value="Capsule_synth"/>
    <property type="match status" value="1"/>
</dbReference>
<dbReference type="GO" id="GO:0000271">
    <property type="term" value="P:polysaccharide biosynthetic process"/>
    <property type="evidence" value="ECO:0007669"/>
    <property type="project" value="InterPro"/>
</dbReference>
<sequence length="460" mass="52833">MASKRRIRGLIFARLLRYEGHSELERTARAMTGLTGQNRAFLFLQGPHGPFFRRLGQMLHRANAQVWRVGFNAGDQAFWRDRNTYIPYTGSADDWPDTFRRILSDKKITDIVLYGDTRPIHAQAVEIARVAGLTVHVFEEGYMRPYWVTYERDGTNGNSKLMEMSVQQMRAALENSDMDTALPPASWGDMRQHIFYGALYHGFVLLKNRRYRNFRPHRALSVREEFHLYIKRLLLMPVLAVERRLATWRIRHGGFPYHLALLQLEHDASFQAHSPFSSMTDFLETVIEGFALGAPPHHHLVIKAHPLEDGRAPIRSELRRLVRAHGVQGRVHYVRGGKLAQLLDEARSAVTVNSTAAQQVLWRGIPLRTFGQAVYAKPEFVSTKPLRDFFAGAERPDRRAYTDYRRYLLETSQIAGGFYSARGRRQLLRQAVDMMLAPEDPYDALKSGTAAPRQQLRIVP</sequence>
<dbReference type="InterPro" id="IPR007833">
    <property type="entry name" value="Capsule_polysaccharide_synth"/>
</dbReference>
<organism evidence="1 2">
    <name type="scientific">Roseovarius lutimaris</name>
    <dbReference type="NCBI Taxonomy" id="1005928"/>
    <lineage>
        <taxon>Bacteria</taxon>
        <taxon>Pseudomonadati</taxon>
        <taxon>Pseudomonadota</taxon>
        <taxon>Alphaproteobacteria</taxon>
        <taxon>Rhodobacterales</taxon>
        <taxon>Roseobacteraceae</taxon>
        <taxon>Roseovarius</taxon>
    </lineage>
</organism>
<dbReference type="GO" id="GO:0015774">
    <property type="term" value="P:polysaccharide transport"/>
    <property type="evidence" value="ECO:0007669"/>
    <property type="project" value="InterPro"/>
</dbReference>
<keyword evidence="2" id="KW-1185">Reference proteome</keyword>
<accession>A0A1I4ZAL0</accession>
<dbReference type="EMBL" id="FOVP01000003">
    <property type="protein sequence ID" value="SFN47237.1"/>
    <property type="molecule type" value="Genomic_DNA"/>
</dbReference>